<dbReference type="EMBL" id="JAERQM010000005">
    <property type="protein sequence ID" value="MBU8545535.1"/>
    <property type="molecule type" value="Genomic_DNA"/>
</dbReference>
<protein>
    <submittedName>
        <fullName evidence="4">ABC transporter substrate-binding protein</fullName>
    </submittedName>
</protein>
<feature type="chain" id="PRO_5045836470" evidence="3">
    <location>
        <begin position="26"/>
        <end position="426"/>
    </location>
</feature>
<dbReference type="PANTHER" id="PTHR43649:SF30">
    <property type="entry name" value="ABC TRANSPORTER SUBSTRATE-BINDING PROTEIN"/>
    <property type="match status" value="1"/>
</dbReference>
<dbReference type="RefSeq" id="WP_216877545.1">
    <property type="nucleotide sequence ID" value="NZ_JAERQM010000005.1"/>
</dbReference>
<dbReference type="InterPro" id="IPR006059">
    <property type="entry name" value="SBP"/>
</dbReference>
<evidence type="ECO:0000313" key="4">
    <source>
        <dbReference type="EMBL" id="MBU8545535.1"/>
    </source>
</evidence>
<evidence type="ECO:0000313" key="5">
    <source>
        <dbReference type="Proteomes" id="UP000689967"/>
    </source>
</evidence>
<evidence type="ECO:0000256" key="2">
    <source>
        <dbReference type="ARBA" id="ARBA00008520"/>
    </source>
</evidence>
<dbReference type="PANTHER" id="PTHR43649">
    <property type="entry name" value="ARABINOSE-BINDING PROTEIN-RELATED"/>
    <property type="match status" value="1"/>
</dbReference>
<evidence type="ECO:0000256" key="1">
    <source>
        <dbReference type="ARBA" id="ARBA00004418"/>
    </source>
</evidence>
<dbReference type="CDD" id="cd14748">
    <property type="entry name" value="PBP2_UgpB"/>
    <property type="match status" value="1"/>
</dbReference>
<feature type="signal peptide" evidence="3">
    <location>
        <begin position="1"/>
        <end position="25"/>
    </location>
</feature>
<proteinExistence type="inferred from homology"/>
<dbReference type="Proteomes" id="UP000689967">
    <property type="component" value="Unassembled WGS sequence"/>
</dbReference>
<comment type="similarity">
    <text evidence="2">Belongs to the bacterial solute-binding protein 1 family.</text>
</comment>
<comment type="caution">
    <text evidence="4">The sequence shown here is derived from an EMBL/GenBank/DDBJ whole genome shotgun (WGS) entry which is preliminary data.</text>
</comment>
<dbReference type="Pfam" id="PF13416">
    <property type="entry name" value="SBP_bac_8"/>
    <property type="match status" value="1"/>
</dbReference>
<comment type="subcellular location">
    <subcellularLocation>
        <location evidence="1">Periplasm</location>
    </subcellularLocation>
</comment>
<organism evidence="4 5">
    <name type="scientific">Falsiroseomonas oleicola</name>
    <dbReference type="NCBI Taxonomy" id="2801474"/>
    <lineage>
        <taxon>Bacteria</taxon>
        <taxon>Pseudomonadati</taxon>
        <taxon>Pseudomonadota</taxon>
        <taxon>Alphaproteobacteria</taxon>
        <taxon>Acetobacterales</taxon>
        <taxon>Roseomonadaceae</taxon>
        <taxon>Falsiroseomonas</taxon>
    </lineage>
</organism>
<name>A0ABS6HA28_9PROT</name>
<gene>
    <name evidence="4" type="ORF">JJQ90_17555</name>
</gene>
<sequence length="426" mass="46541">MTQITRRAAFLAGASLLATPALVRAQAVRELTFYYPIAVGGPIPRIIDGYCEAFQRETGIKVTPVYAGSYGETLTKAVTAIRGGAGPHFSVLLAAELHNLRDMDILAPFEDIEGAGNLNAWTDGFFPAFMANSKAGGKTWSVPFQRSTAVYYYNKDMFRAAGLDPEAPPRSWAQLIEAGRKLTQDGKWGVKMSNSAGNGQWTFGAMANQVGHKLMNDAGTETYFNDPRAIEAANFWRGLAFDSRITPQGTTDWGVLAPDFLNQTTAMIWSTTGNLTNMRTNARFNFGVAGLPGKEGPRTVVGGGNFYVFKNATPAEQAAALRFARYMAQPELAADWCMKTGYLATRPDAWETESLRRYTAEFPAALVAKEQIPVATGELSTYESQRIYKALNDNLQALLSGSKTAERAMADTQAEADRALRPFRRT</sequence>
<dbReference type="InterPro" id="IPR050490">
    <property type="entry name" value="Bact_solute-bd_prot1"/>
</dbReference>
<evidence type="ECO:0000256" key="3">
    <source>
        <dbReference type="SAM" id="SignalP"/>
    </source>
</evidence>
<accession>A0ABS6HA28</accession>
<keyword evidence="5" id="KW-1185">Reference proteome</keyword>
<keyword evidence="3" id="KW-0732">Signal</keyword>
<reference evidence="4 5" key="1">
    <citation type="submission" date="2021-01" db="EMBL/GenBank/DDBJ databases">
        <title>Roseomonas sp. nov, a bacterium isolated from an oil production mixture in Yumen Oilfield.</title>
        <authorList>
            <person name="Wu D."/>
        </authorList>
    </citation>
    <scope>NUCLEOTIDE SEQUENCE [LARGE SCALE GENOMIC DNA]</scope>
    <source>
        <strain evidence="4 5">ROY-5-3</strain>
    </source>
</reference>